<dbReference type="RefSeq" id="WP_198092555.1">
    <property type="nucleotide sequence ID" value="NZ_JAEDAQ010000004.1"/>
</dbReference>
<feature type="compositionally biased region" description="Pro residues" evidence="8">
    <location>
        <begin position="962"/>
        <end position="994"/>
    </location>
</feature>
<organism evidence="11 12">
    <name type="scientific">Staphylococcus felis</name>
    <dbReference type="NCBI Taxonomy" id="46127"/>
    <lineage>
        <taxon>Bacteria</taxon>
        <taxon>Bacillati</taxon>
        <taxon>Bacillota</taxon>
        <taxon>Bacilli</taxon>
        <taxon>Bacillales</taxon>
        <taxon>Staphylococcaceae</taxon>
        <taxon>Staphylococcus</taxon>
    </lineage>
</organism>
<dbReference type="InterPro" id="IPR033764">
    <property type="entry name" value="Sdr_B"/>
</dbReference>
<dbReference type="NCBIfam" id="TIGR01168">
    <property type="entry name" value="YSIRK_signal"/>
    <property type="match status" value="1"/>
</dbReference>
<dbReference type="SUPFAM" id="SSF117074">
    <property type="entry name" value="Hypothetical protein PA1324"/>
    <property type="match status" value="3"/>
</dbReference>
<feature type="region of interest" description="Disordered" evidence="8">
    <location>
        <begin position="46"/>
        <end position="204"/>
    </location>
</feature>
<evidence type="ECO:0000256" key="9">
    <source>
        <dbReference type="SAM" id="Phobius"/>
    </source>
</evidence>
<evidence type="ECO:0000256" key="5">
    <source>
        <dbReference type="ARBA" id="ARBA00022729"/>
    </source>
</evidence>
<feature type="compositionally biased region" description="Basic and acidic residues" evidence="8">
    <location>
        <begin position="1037"/>
        <end position="1046"/>
    </location>
</feature>
<comment type="caution">
    <text evidence="11">The sequence shown here is derived from an EMBL/GenBank/DDBJ whole genome shotgun (WGS) entry which is preliminary data.</text>
</comment>
<dbReference type="InterPro" id="IPR041171">
    <property type="entry name" value="SDR_Ig"/>
</dbReference>
<keyword evidence="9" id="KW-0472">Membrane</keyword>
<gene>
    <name evidence="11" type="ORF">I9026_03685</name>
</gene>
<dbReference type="Pfam" id="PF04650">
    <property type="entry name" value="YSIRK_signal"/>
    <property type="match status" value="1"/>
</dbReference>
<keyword evidence="12" id="KW-1185">Reference proteome</keyword>
<dbReference type="InterPro" id="IPR051417">
    <property type="entry name" value="SDr/BOS_complex"/>
</dbReference>
<comment type="similarity">
    <text evidence="2">Belongs to the serine-aspartate repeat-containing protein (SDr) family.</text>
</comment>
<dbReference type="PROSITE" id="PS50847">
    <property type="entry name" value="GRAM_POS_ANCHORING"/>
    <property type="match status" value="1"/>
</dbReference>
<dbReference type="InterPro" id="IPR011252">
    <property type="entry name" value="Fibrogen-bd_dom1"/>
</dbReference>
<dbReference type="Gene3D" id="2.60.40.10">
    <property type="entry name" value="Immunoglobulins"/>
    <property type="match status" value="3"/>
</dbReference>
<dbReference type="Pfam" id="PF17210">
    <property type="entry name" value="SdrD_B"/>
    <property type="match status" value="3"/>
</dbReference>
<dbReference type="InterPro" id="IPR005877">
    <property type="entry name" value="YSIRK_signal_dom"/>
</dbReference>
<dbReference type="PANTHER" id="PTHR23303">
    <property type="entry name" value="CARBOXYPEPTIDASE REGULATORY REGION-CONTAINING"/>
    <property type="match status" value="1"/>
</dbReference>
<evidence type="ECO:0000259" key="10">
    <source>
        <dbReference type="PROSITE" id="PS50847"/>
    </source>
</evidence>
<dbReference type="Pfam" id="PF00746">
    <property type="entry name" value="Gram_pos_anchor"/>
    <property type="match status" value="1"/>
</dbReference>
<evidence type="ECO:0000256" key="7">
    <source>
        <dbReference type="ARBA" id="ARBA00023088"/>
    </source>
</evidence>
<protein>
    <submittedName>
        <fullName evidence="11">Carboxypeptidase regulatory-like domain-containing protein</fullName>
    </submittedName>
</protein>
<feature type="compositionally biased region" description="Polar residues" evidence="8">
    <location>
        <begin position="1014"/>
        <end position="1034"/>
    </location>
</feature>
<feature type="compositionally biased region" description="Polar residues" evidence="8">
    <location>
        <begin position="54"/>
        <end position="81"/>
    </location>
</feature>
<name>A0ABS0QNI5_9STAP</name>
<accession>A0ABS0QNI5</accession>
<dbReference type="NCBIfam" id="TIGR01167">
    <property type="entry name" value="LPXTG_anchor"/>
    <property type="match status" value="1"/>
</dbReference>
<evidence type="ECO:0000256" key="3">
    <source>
        <dbReference type="ARBA" id="ARBA00022512"/>
    </source>
</evidence>
<sequence length="1081" mass="118068">MSKKTTKSRMDFLPNRANQYAIRRFTVGTASILIGATLVLGVHHDAQAAEEDSTSLNSENSDATQSETSSVESPETQNTEQSVEKTQEVPTEEASQEETSTINESAEEVPTEEVSTEQSSNASTEEKSTEQPTKTPTEEPSPTPSEEPQVDERDSVDSTQNTTEEIAKSNEASTENTSVEPPQTNDVPTNHPSTSEPPQSEINLDELDQQQKEDLEAYKRSYQETDNKADVFNTILKDNGFSDEQTKDIINQMDLGNLDQLSSEEALNQLIYEALQYAQKNQQPQNFAVLPTATRDAREESVNTAVPLAAEAQGNNVNDKVNFENLAIIDDNGDTTIRPNNGEGFVVRSSFDVDNSVNSGDYFTVKLPNTVVTNDHKHDDTRIDDIKNANGDVIANASYDPQTKTITYKFTDYVDTHSNVKGSINYYNFIDRNVVRNDTQDVPLNYEFAGEALNEKRDVQYEPYESLNGYTIGTSFTYFDQQTGEYVQTIYVNPESNAINPTTLDIYGVGDSSAVINDQVSYKVFEVPQGETLNKSYFFDENQYKDVTNSDTPVFTNNNMRLNFNAINNPYIVQVRSKADLNSQKPLIQGATLSDGNTRVSMSNQVLYGSGSTDAMGETYKLGNYVWEDTNKNGIQDEAQTGVKDVTVQITLPTGEILTTTTDENGYYEFSGLVDGDYKVEFSNLPEGYEVTTTNATSNPEQDSNGLDSVVTINGQDNMSADLGIYKKEIPKYELGDFVWEDTNKDGIQNNDEPGIAGVKVTLTKPDGTTEETTTDEQGNYRFTGLENGDYTVKFETPEGYEQTVANSGDNDAEDSDGTEVDVTINGANDLTIDSGFHKAEVEPPVEPTYKIGDKVWEDTNKDGLQDADEPGIAGVKVTLTKPDGTTEETTTDENGIYVFEGLKNGDYTVKFEAPEGYEATIENAGNDELDSDGASVKVTVNNADDLTIDSGFHKPEETPPGETPPGETPPGETPPGETPPGETPPGETPPGETPPGETTPGETPPGETPPSKTPSMETPSHPGQHNEGSQKSMKSAHAEANRKGLPETGNVQTQNGTIFGALLAGLGLLLVGRRKKHKSK</sequence>
<evidence type="ECO:0000256" key="4">
    <source>
        <dbReference type="ARBA" id="ARBA00022525"/>
    </source>
</evidence>
<dbReference type="Proteomes" id="UP000597038">
    <property type="component" value="Unassembled WGS sequence"/>
</dbReference>
<comment type="subcellular location">
    <subcellularLocation>
        <location evidence="1">Secreted</location>
        <location evidence="1">Cell wall</location>
        <topology evidence="1">Peptidoglycan-anchor</topology>
    </subcellularLocation>
</comment>
<feature type="compositionally biased region" description="Polar residues" evidence="8">
    <location>
        <begin position="157"/>
        <end position="202"/>
    </location>
</feature>
<evidence type="ECO:0000313" key="11">
    <source>
        <dbReference type="EMBL" id="MBH9580467.1"/>
    </source>
</evidence>
<evidence type="ECO:0000256" key="1">
    <source>
        <dbReference type="ARBA" id="ARBA00004168"/>
    </source>
</evidence>
<dbReference type="PANTHER" id="PTHR23303:SF15">
    <property type="entry name" value="COLOSSIN-A"/>
    <property type="match status" value="1"/>
</dbReference>
<dbReference type="EMBL" id="JAEDAQ010000004">
    <property type="protein sequence ID" value="MBH9580467.1"/>
    <property type="molecule type" value="Genomic_DNA"/>
</dbReference>
<dbReference type="Gene3D" id="2.60.40.1280">
    <property type="match status" value="1"/>
</dbReference>
<feature type="transmembrane region" description="Helical" evidence="9">
    <location>
        <begin position="1057"/>
        <end position="1073"/>
    </location>
</feature>
<dbReference type="Pfam" id="PF17961">
    <property type="entry name" value="Big_8"/>
    <property type="match status" value="1"/>
</dbReference>
<keyword evidence="9" id="KW-0812">Transmembrane</keyword>
<dbReference type="Pfam" id="PF10425">
    <property type="entry name" value="SdrG_C_C"/>
    <property type="match status" value="1"/>
</dbReference>
<evidence type="ECO:0000256" key="2">
    <source>
        <dbReference type="ARBA" id="ARBA00007257"/>
    </source>
</evidence>
<feature type="compositionally biased region" description="Acidic residues" evidence="8">
    <location>
        <begin position="105"/>
        <end position="115"/>
    </location>
</feature>
<evidence type="ECO:0000313" key="12">
    <source>
        <dbReference type="Proteomes" id="UP000597038"/>
    </source>
</evidence>
<keyword evidence="4" id="KW-0964">Secreted</keyword>
<keyword evidence="7" id="KW-0572">Peptidoglycan-anchor</keyword>
<evidence type="ECO:0000256" key="8">
    <source>
        <dbReference type="SAM" id="MobiDB-lite"/>
    </source>
</evidence>
<dbReference type="InterPro" id="IPR013783">
    <property type="entry name" value="Ig-like_fold"/>
</dbReference>
<keyword evidence="6" id="KW-0677">Repeat</keyword>
<dbReference type="SUPFAM" id="SSF49401">
    <property type="entry name" value="Bacterial adhesins"/>
    <property type="match status" value="2"/>
</dbReference>
<feature type="compositionally biased region" description="Pro residues" evidence="8">
    <location>
        <begin position="1003"/>
        <end position="1013"/>
    </location>
</feature>
<keyword evidence="9" id="KW-1133">Transmembrane helix</keyword>
<dbReference type="InterPro" id="IPR019931">
    <property type="entry name" value="LPXTG_anchor"/>
</dbReference>
<evidence type="ECO:0000256" key="6">
    <source>
        <dbReference type="ARBA" id="ARBA00022737"/>
    </source>
</evidence>
<feature type="region of interest" description="Disordered" evidence="8">
    <location>
        <begin position="946"/>
        <end position="1054"/>
    </location>
</feature>
<dbReference type="InterPro" id="IPR011266">
    <property type="entry name" value="Adhesin_Fg-bd_dom_2"/>
</dbReference>
<dbReference type="InterPro" id="IPR008966">
    <property type="entry name" value="Adhesion_dom_sf"/>
</dbReference>
<feature type="domain" description="Gram-positive cocci surface proteins LPxTG" evidence="10">
    <location>
        <begin position="1046"/>
        <end position="1081"/>
    </location>
</feature>
<keyword evidence="5" id="KW-0732">Signal</keyword>
<dbReference type="Gene3D" id="2.60.40.1290">
    <property type="match status" value="1"/>
</dbReference>
<reference evidence="11 12" key="1">
    <citation type="submission" date="2020-12" db="EMBL/GenBank/DDBJ databases">
        <title>Genomic analysis of Staphylococcus felis from a cat with skin infection.</title>
        <authorList>
            <person name="Aslantas O."/>
            <person name="Keskin O."/>
            <person name="Buyukaltay K."/>
            <person name="Gullu Yucetepe A."/>
        </authorList>
    </citation>
    <scope>NUCLEOTIDE SEQUENCE [LARGE SCALE GENOMIC DNA]</scope>
    <source>
        <strain evidence="11 12">HARRANVET</strain>
    </source>
</reference>
<keyword evidence="3" id="KW-0134">Cell wall</keyword>
<proteinExistence type="inferred from homology"/>